<organism evidence="1 2">
    <name type="scientific">Enterococcus alishanensis</name>
    <dbReference type="NCBI Taxonomy" id="1303817"/>
    <lineage>
        <taxon>Bacteria</taxon>
        <taxon>Bacillati</taxon>
        <taxon>Bacillota</taxon>
        <taxon>Bacilli</taxon>
        <taxon>Lactobacillales</taxon>
        <taxon>Enterococcaceae</taxon>
        <taxon>Enterococcus</taxon>
    </lineage>
</organism>
<evidence type="ECO:0000313" key="1">
    <source>
        <dbReference type="EMBL" id="MBV7391069.1"/>
    </source>
</evidence>
<keyword evidence="2" id="KW-1185">Reference proteome</keyword>
<comment type="caution">
    <text evidence="1">The sequence shown here is derived from an EMBL/GenBank/DDBJ whole genome shotgun (WGS) entry which is preliminary data.</text>
</comment>
<proteinExistence type="predicted"/>
<dbReference type="Proteomes" id="UP000774130">
    <property type="component" value="Unassembled WGS sequence"/>
</dbReference>
<dbReference type="RefSeq" id="WP_218326099.1">
    <property type="nucleotide sequence ID" value="NZ_JAHUZB010000003.1"/>
</dbReference>
<reference evidence="1 2" key="1">
    <citation type="submission" date="2021-06" db="EMBL/GenBank/DDBJ databases">
        <title>Enterococcus alishanensis sp. nov., a novel lactic acid bacterium isolated from fresh coffee beans.</title>
        <authorList>
            <person name="Chen Y.-S."/>
        </authorList>
    </citation>
    <scope>NUCLEOTIDE SEQUENCE [LARGE SCALE GENOMIC DNA]</scope>
    <source>
        <strain evidence="1 2">ALS3</strain>
    </source>
</reference>
<evidence type="ECO:0000313" key="2">
    <source>
        <dbReference type="Proteomes" id="UP000774130"/>
    </source>
</evidence>
<name>A0ABS6TDR2_9ENTE</name>
<protein>
    <submittedName>
        <fullName evidence="1">Uncharacterized protein</fullName>
    </submittedName>
</protein>
<gene>
    <name evidence="1" type="ORF">KUA55_10280</name>
</gene>
<sequence length="68" mass="7901">MLTINLKVGSYIELQNFQKISFYSEKGLQTILGENLDDFFLNPKLSYNFFGNTQITIYGSDIMFLEFS</sequence>
<dbReference type="EMBL" id="JAHUZB010000003">
    <property type="protein sequence ID" value="MBV7391069.1"/>
    <property type="molecule type" value="Genomic_DNA"/>
</dbReference>
<accession>A0ABS6TDR2</accession>